<sequence>MRGTPAALRAQGAIKFEDLHERFYQERAAASRIERAAKKWKPVFRTERALQFENRSRFLRSGGSA</sequence>
<name>A0A1W6MRV8_9HYPH</name>
<dbReference type="KEGG" id="mbry:B1812_03745"/>
<organism evidence="1 2">
    <name type="scientific">Methylocystis bryophila</name>
    <dbReference type="NCBI Taxonomy" id="655015"/>
    <lineage>
        <taxon>Bacteria</taxon>
        <taxon>Pseudomonadati</taxon>
        <taxon>Pseudomonadota</taxon>
        <taxon>Alphaproteobacteria</taxon>
        <taxon>Hyphomicrobiales</taxon>
        <taxon>Methylocystaceae</taxon>
        <taxon>Methylocystis</taxon>
    </lineage>
</organism>
<keyword evidence="2" id="KW-1185">Reference proteome</keyword>
<dbReference type="AlphaFoldDB" id="A0A1W6MRV8"/>
<protein>
    <submittedName>
        <fullName evidence="1">Uncharacterized protein</fullName>
    </submittedName>
</protein>
<reference evidence="1 2" key="1">
    <citation type="submission" date="2017-02" db="EMBL/GenBank/DDBJ databases">
        <authorList>
            <person name="Peterson S.W."/>
        </authorList>
    </citation>
    <scope>NUCLEOTIDE SEQUENCE [LARGE SCALE GENOMIC DNA]</scope>
    <source>
        <strain evidence="1 2">S285</strain>
    </source>
</reference>
<accession>A0A1W6MRV8</accession>
<proteinExistence type="predicted"/>
<evidence type="ECO:0000313" key="1">
    <source>
        <dbReference type="EMBL" id="ARN80341.1"/>
    </source>
</evidence>
<evidence type="ECO:0000313" key="2">
    <source>
        <dbReference type="Proteomes" id="UP000193978"/>
    </source>
</evidence>
<dbReference type="Proteomes" id="UP000193978">
    <property type="component" value="Chromosome"/>
</dbReference>
<gene>
    <name evidence="1" type="ORF">B1812_03745</name>
</gene>
<dbReference type="EMBL" id="CP019948">
    <property type="protein sequence ID" value="ARN80341.1"/>
    <property type="molecule type" value="Genomic_DNA"/>
</dbReference>